<evidence type="ECO:0000313" key="3">
    <source>
        <dbReference type="Proteomes" id="UP000549617"/>
    </source>
</evidence>
<dbReference type="Proteomes" id="UP000549617">
    <property type="component" value="Unassembled WGS sequence"/>
</dbReference>
<keyword evidence="3" id="KW-1185">Reference proteome</keyword>
<evidence type="ECO:0008006" key="4">
    <source>
        <dbReference type="Google" id="ProtNLM"/>
    </source>
</evidence>
<name>A0A7W9ALF9_9SPHN</name>
<accession>A0A7W9ALF9</accession>
<protein>
    <recommendedName>
        <fullName evidence="4">DUF5343 domain-containing protein</fullName>
    </recommendedName>
</protein>
<evidence type="ECO:0000313" key="2">
    <source>
        <dbReference type="EMBL" id="MBB5687848.1"/>
    </source>
</evidence>
<reference evidence="2 3" key="1">
    <citation type="submission" date="2020-08" db="EMBL/GenBank/DDBJ databases">
        <title>Genomic Encyclopedia of Type Strains, Phase IV (KMG-IV): sequencing the most valuable type-strain genomes for metagenomic binning, comparative biology and taxonomic classification.</title>
        <authorList>
            <person name="Goeker M."/>
        </authorList>
    </citation>
    <scope>NUCLEOTIDE SEQUENCE [LARGE SCALE GENOMIC DNA]</scope>
    <source>
        <strain evidence="2 3">DSM 25079</strain>
    </source>
</reference>
<gene>
    <name evidence="2" type="ORF">FHS49_003895</name>
</gene>
<comment type="caution">
    <text evidence="2">The sequence shown here is derived from an EMBL/GenBank/DDBJ whole genome shotgun (WGS) entry which is preliminary data.</text>
</comment>
<organism evidence="2 3">
    <name type="scientific">Sphingobium boeckii</name>
    <dbReference type="NCBI Taxonomy" id="1082345"/>
    <lineage>
        <taxon>Bacteria</taxon>
        <taxon>Pseudomonadati</taxon>
        <taxon>Pseudomonadota</taxon>
        <taxon>Alphaproteobacteria</taxon>
        <taxon>Sphingomonadales</taxon>
        <taxon>Sphingomonadaceae</taxon>
        <taxon>Sphingobium</taxon>
    </lineage>
</organism>
<dbReference type="EMBL" id="JACIJC010000010">
    <property type="protein sequence ID" value="MBB5687848.1"/>
    <property type="molecule type" value="Genomic_DNA"/>
</dbReference>
<sequence length="256" mass="27339">MTRARSPQYPSLSLPQAIDLVAKLHKSNRTSVITRETAAKDMGYSGLTGRSLTVLAALAQFGLIEKAGKGDIKVTRRAVDILHSVDENDRTEAIQEAAFAPGLFQQLRDRFPEGVPSQNALRSYLIQMEFGDVAIGPAISAYLETNAFAENAKESGRSGADGGEGADSGDQPKETPMQPQQQPAMAPATVVPATLTFPVAADLNKINMDIRGDQVAISGLLDSKGLVLLEKKIAALKLLLAVYTEASDTEDDETVQ</sequence>
<proteinExistence type="predicted"/>
<dbReference type="RefSeq" id="WP_184022191.1">
    <property type="nucleotide sequence ID" value="NZ_JACIJC010000010.1"/>
</dbReference>
<feature type="region of interest" description="Disordered" evidence="1">
    <location>
        <begin position="153"/>
        <end position="187"/>
    </location>
</feature>
<evidence type="ECO:0000256" key="1">
    <source>
        <dbReference type="SAM" id="MobiDB-lite"/>
    </source>
</evidence>
<feature type="compositionally biased region" description="Low complexity" evidence="1">
    <location>
        <begin position="175"/>
        <end position="187"/>
    </location>
</feature>
<dbReference type="AlphaFoldDB" id="A0A7W9ALF9"/>